<feature type="transmembrane region" description="Helical" evidence="8">
    <location>
        <begin position="248"/>
        <end position="267"/>
    </location>
</feature>
<dbReference type="InterPro" id="IPR004706">
    <property type="entry name" value="Arsenical-R_Acr3"/>
</dbReference>
<evidence type="ECO:0000256" key="7">
    <source>
        <dbReference type="ARBA" id="ARBA00023136"/>
    </source>
</evidence>
<dbReference type="PANTHER" id="PTHR43057">
    <property type="entry name" value="ARSENITE EFFLUX TRANSPORTER"/>
    <property type="match status" value="1"/>
</dbReference>
<comment type="subcellular location">
    <subcellularLocation>
        <location evidence="1">Cell membrane</location>
        <topology evidence="1">Multi-pass membrane protein</topology>
    </subcellularLocation>
</comment>
<keyword evidence="6 8" id="KW-1133">Transmembrane helix</keyword>
<dbReference type="PANTHER" id="PTHR43057:SF1">
    <property type="entry name" value="ARSENICAL-RESISTANCE PROTEIN 3"/>
    <property type="match status" value="1"/>
</dbReference>
<evidence type="ECO:0000256" key="6">
    <source>
        <dbReference type="ARBA" id="ARBA00022989"/>
    </source>
</evidence>
<keyword evidence="3" id="KW-0813">Transport</keyword>
<feature type="transmembrane region" description="Helical" evidence="8">
    <location>
        <begin position="98"/>
        <end position="120"/>
    </location>
</feature>
<keyword evidence="10" id="KW-1185">Reference proteome</keyword>
<reference evidence="10" key="1">
    <citation type="journal article" date="2019" name="Int. J. Syst. Evol. Microbiol.">
        <title>The Global Catalogue of Microorganisms (GCM) 10K type strain sequencing project: providing services to taxonomists for standard genome sequencing and annotation.</title>
        <authorList>
            <consortium name="The Broad Institute Genomics Platform"/>
            <consortium name="The Broad Institute Genome Sequencing Center for Infectious Disease"/>
            <person name="Wu L."/>
            <person name="Ma J."/>
        </authorList>
    </citation>
    <scope>NUCLEOTIDE SEQUENCE [LARGE SCALE GENOMIC DNA]</scope>
    <source>
        <strain evidence="10">CGMCC 1.6964</strain>
    </source>
</reference>
<proteinExistence type="inferred from homology"/>
<evidence type="ECO:0000256" key="8">
    <source>
        <dbReference type="SAM" id="Phobius"/>
    </source>
</evidence>
<evidence type="ECO:0000256" key="4">
    <source>
        <dbReference type="ARBA" id="ARBA00022475"/>
    </source>
</evidence>
<accession>A0ABQ2L685</accession>
<keyword evidence="7 8" id="KW-0472">Membrane</keyword>
<dbReference type="RefSeq" id="WP_018976623.1">
    <property type="nucleotide sequence ID" value="NZ_BMLN01000007.1"/>
</dbReference>
<feature type="transmembrane region" description="Helical" evidence="8">
    <location>
        <begin position="211"/>
        <end position="236"/>
    </location>
</feature>
<feature type="transmembrane region" description="Helical" evidence="8">
    <location>
        <begin position="167"/>
        <end position="186"/>
    </location>
</feature>
<comment type="caution">
    <text evidence="9">The sequence shown here is derived from an EMBL/GenBank/DDBJ whole genome shotgun (WGS) entry which is preliminary data.</text>
</comment>
<keyword evidence="4" id="KW-1003">Cell membrane</keyword>
<keyword evidence="5 8" id="KW-0812">Transmembrane</keyword>
<evidence type="ECO:0000256" key="1">
    <source>
        <dbReference type="ARBA" id="ARBA00004651"/>
    </source>
</evidence>
<dbReference type="Proteomes" id="UP000606653">
    <property type="component" value="Unassembled WGS sequence"/>
</dbReference>
<dbReference type="InterPro" id="IPR038770">
    <property type="entry name" value="Na+/solute_symporter_sf"/>
</dbReference>
<feature type="transmembrane region" description="Helical" evidence="8">
    <location>
        <begin position="305"/>
        <end position="326"/>
    </location>
</feature>
<dbReference type="Pfam" id="PF01758">
    <property type="entry name" value="SBF"/>
    <property type="match status" value="1"/>
</dbReference>
<gene>
    <name evidence="9" type="ORF">GCM10010969_27390</name>
</gene>
<evidence type="ECO:0000256" key="5">
    <source>
        <dbReference type="ARBA" id="ARBA00022692"/>
    </source>
</evidence>
<dbReference type="Gene3D" id="1.20.1530.20">
    <property type="match status" value="1"/>
</dbReference>
<feature type="transmembrane region" description="Helical" evidence="8">
    <location>
        <begin position="279"/>
        <end position="299"/>
    </location>
</feature>
<evidence type="ECO:0000256" key="2">
    <source>
        <dbReference type="ARBA" id="ARBA00010110"/>
    </source>
</evidence>
<protein>
    <submittedName>
        <fullName evidence="9">Arsenic resistance protein</fullName>
    </submittedName>
</protein>
<feature type="transmembrane region" description="Helical" evidence="8">
    <location>
        <begin position="38"/>
        <end position="58"/>
    </location>
</feature>
<name>A0ABQ2L685_9BACL</name>
<feature type="transmembrane region" description="Helical" evidence="8">
    <location>
        <begin position="127"/>
        <end position="147"/>
    </location>
</feature>
<dbReference type="InterPro" id="IPR002657">
    <property type="entry name" value="BilAc:Na_symport/Acr3"/>
</dbReference>
<feature type="transmembrane region" description="Helical" evidence="8">
    <location>
        <begin position="70"/>
        <end position="92"/>
    </location>
</feature>
<evidence type="ECO:0000313" key="9">
    <source>
        <dbReference type="EMBL" id="GGO03275.1"/>
    </source>
</evidence>
<evidence type="ECO:0000256" key="3">
    <source>
        <dbReference type="ARBA" id="ARBA00022448"/>
    </source>
</evidence>
<dbReference type="EMBL" id="BMLN01000007">
    <property type="protein sequence ID" value="GGO03275.1"/>
    <property type="molecule type" value="Genomic_DNA"/>
</dbReference>
<sequence length="352" mass="38122">MKKKEWLERHQIAVYAVALAIGIAAGLVSEPFGRSMEWLISPLLAVLLYGMFTMIPFLQLREALANRRFVAALLLTNFVCVPLVVWGLLVLLPQSGAALIGVCLVLLTPCIDYVIVFTALGRGDEKAITAATPLLFVLQMLLLPLYLRLFAGEEAAELVKVEPFVEAFLMLIALPLAAAVLTQLWAKWERSMRRSADSVSKTRKNGTGTRLLAAAAWLPVPFMALVLIAVTASQISRIAADPGPVLRVLPLYALFLLIMPLLSRLIGRLLRLDAGSGRALIFSAFTRNSLVVLPLALALPREAAAAAAAVIVAQTIMELIGELIYVRAVPGLIWRDTVQAGGTKGKERAVEV</sequence>
<organism evidence="9 10">
    <name type="scientific">Saccharibacillus kuerlensis</name>
    <dbReference type="NCBI Taxonomy" id="459527"/>
    <lineage>
        <taxon>Bacteria</taxon>
        <taxon>Bacillati</taxon>
        <taxon>Bacillota</taxon>
        <taxon>Bacilli</taxon>
        <taxon>Bacillales</taxon>
        <taxon>Paenibacillaceae</taxon>
        <taxon>Saccharibacillus</taxon>
    </lineage>
</organism>
<evidence type="ECO:0000313" key="10">
    <source>
        <dbReference type="Proteomes" id="UP000606653"/>
    </source>
</evidence>
<comment type="similarity">
    <text evidence="2">Belongs to the arsenical resistance-3 (ACR3) (TC 2.A.59) family.</text>
</comment>
<feature type="transmembrane region" description="Helical" evidence="8">
    <location>
        <begin position="12"/>
        <end position="32"/>
    </location>
</feature>